<name>A0A7V7YDL0_9GAMM</name>
<keyword evidence="1" id="KW-1133">Transmembrane helix</keyword>
<keyword evidence="1" id="KW-0812">Transmembrane</keyword>
<dbReference type="EMBL" id="WELC01000023">
    <property type="protein sequence ID" value="KAB7628881.1"/>
    <property type="molecule type" value="Genomic_DNA"/>
</dbReference>
<organism evidence="2 3">
    <name type="scientific">Stenotrophomonas rhizophila</name>
    <dbReference type="NCBI Taxonomy" id="216778"/>
    <lineage>
        <taxon>Bacteria</taxon>
        <taxon>Pseudomonadati</taxon>
        <taxon>Pseudomonadota</taxon>
        <taxon>Gammaproteobacteria</taxon>
        <taxon>Lysobacterales</taxon>
        <taxon>Lysobacteraceae</taxon>
        <taxon>Stenotrophomonas</taxon>
    </lineage>
</organism>
<keyword evidence="1" id="KW-0472">Membrane</keyword>
<proteinExistence type="predicted"/>
<feature type="transmembrane region" description="Helical" evidence="1">
    <location>
        <begin position="7"/>
        <end position="30"/>
    </location>
</feature>
<feature type="transmembrane region" description="Helical" evidence="1">
    <location>
        <begin position="36"/>
        <end position="56"/>
    </location>
</feature>
<sequence length="76" mass="8461">MKVFINALIGTGWICFYSGILGFLGGGLLWGSMELGPLAGLLGFVICGGIPFFFGMRSMIRSIDKYQKEQRWRSSY</sequence>
<evidence type="ECO:0000313" key="2">
    <source>
        <dbReference type="EMBL" id="KAB7628881.1"/>
    </source>
</evidence>
<evidence type="ECO:0008006" key="4">
    <source>
        <dbReference type="Google" id="ProtNLM"/>
    </source>
</evidence>
<dbReference type="AlphaFoldDB" id="A0A7V7YDL0"/>
<dbReference type="RefSeq" id="WP_152153946.1">
    <property type="nucleotide sequence ID" value="NZ_WELC01000023.1"/>
</dbReference>
<dbReference type="Proteomes" id="UP000449004">
    <property type="component" value="Unassembled WGS sequence"/>
</dbReference>
<gene>
    <name evidence="2" type="ORF">F9K92_15650</name>
</gene>
<accession>A0A7V7YDL0</accession>
<evidence type="ECO:0000313" key="3">
    <source>
        <dbReference type="Proteomes" id="UP000449004"/>
    </source>
</evidence>
<protein>
    <recommendedName>
        <fullName evidence="4">Transmembrane protein</fullName>
    </recommendedName>
</protein>
<reference evidence="2 3" key="1">
    <citation type="submission" date="2019-10" db="EMBL/GenBank/DDBJ databases">
        <title>Halotolerant bacteria associated to Saharan-endemic halophytes Stipa tenacissima L. and Atriplex halimus L mitigate salt stress and promote growth of tomato plants.</title>
        <authorList>
            <person name="Dif G."/>
        </authorList>
    </citation>
    <scope>NUCLEOTIDE SEQUENCE [LARGE SCALE GENOMIC DNA]</scope>
    <source>
        <strain evidence="2 3">IS26</strain>
    </source>
</reference>
<comment type="caution">
    <text evidence="2">The sequence shown here is derived from an EMBL/GenBank/DDBJ whole genome shotgun (WGS) entry which is preliminary data.</text>
</comment>
<evidence type="ECO:0000256" key="1">
    <source>
        <dbReference type="SAM" id="Phobius"/>
    </source>
</evidence>